<keyword evidence="6" id="KW-0479">Metal-binding</keyword>
<comment type="subunit">
    <text evidence="2">Monomer.</text>
</comment>
<evidence type="ECO:0000256" key="3">
    <source>
        <dbReference type="ARBA" id="ARBA00012832"/>
    </source>
</evidence>
<keyword evidence="11" id="KW-0030">Aminoacyl-tRNA synthetase</keyword>
<dbReference type="Gene3D" id="3.40.50.620">
    <property type="entry name" value="HUPs"/>
    <property type="match status" value="1"/>
</dbReference>
<dbReference type="EC" id="6.1.1.16" evidence="3 13"/>
<protein>
    <recommendedName>
        <fullName evidence="4 13">Cysteine--tRNA ligase</fullName>
        <ecNumber evidence="3 13">6.1.1.16</ecNumber>
    </recommendedName>
</protein>
<name>A0ABY5R7N0_9MOLU</name>
<evidence type="ECO:0000256" key="6">
    <source>
        <dbReference type="ARBA" id="ARBA00022723"/>
    </source>
</evidence>
<keyword evidence="16" id="KW-1185">Reference proteome</keyword>
<evidence type="ECO:0000256" key="10">
    <source>
        <dbReference type="ARBA" id="ARBA00022917"/>
    </source>
</evidence>
<dbReference type="EMBL" id="CP102734">
    <property type="protein sequence ID" value="UVD81464.1"/>
    <property type="molecule type" value="Genomic_DNA"/>
</dbReference>
<dbReference type="SUPFAM" id="SSF52374">
    <property type="entry name" value="Nucleotidylyl transferase"/>
    <property type="match status" value="1"/>
</dbReference>
<reference evidence="15" key="1">
    <citation type="submission" date="2022-08" db="EMBL/GenBank/DDBJ databases">
        <title>Complete genome of Mycoplasma iguanae type strain 2327.</title>
        <authorList>
            <person name="Spergser J."/>
        </authorList>
    </citation>
    <scope>NUCLEOTIDE SEQUENCE</scope>
    <source>
        <strain evidence="15">2327</strain>
    </source>
</reference>
<evidence type="ECO:0000256" key="2">
    <source>
        <dbReference type="ARBA" id="ARBA00011245"/>
    </source>
</evidence>
<keyword evidence="10" id="KW-0648">Protein biosynthesis</keyword>
<evidence type="ECO:0000259" key="14">
    <source>
        <dbReference type="Pfam" id="PF01406"/>
    </source>
</evidence>
<evidence type="ECO:0000256" key="5">
    <source>
        <dbReference type="ARBA" id="ARBA00022598"/>
    </source>
</evidence>
<feature type="domain" description="tRNA synthetases class I catalytic" evidence="14">
    <location>
        <begin position="2"/>
        <end position="289"/>
    </location>
</feature>
<dbReference type="Pfam" id="PF01406">
    <property type="entry name" value="tRNA-synt_1e"/>
    <property type="match status" value="1"/>
</dbReference>
<dbReference type="PRINTS" id="PR00983">
    <property type="entry name" value="TRNASYNTHCYS"/>
</dbReference>
<keyword evidence="9" id="KW-0067">ATP-binding</keyword>
<evidence type="ECO:0000256" key="12">
    <source>
        <dbReference type="ARBA" id="ARBA00047398"/>
    </source>
</evidence>
<proteinExistence type="predicted"/>
<keyword evidence="7" id="KW-0547">Nucleotide-binding</keyword>
<dbReference type="InterPro" id="IPR032678">
    <property type="entry name" value="tRNA-synt_1_cat_dom"/>
</dbReference>
<evidence type="ECO:0000256" key="9">
    <source>
        <dbReference type="ARBA" id="ARBA00022840"/>
    </source>
</evidence>
<dbReference type="RefSeq" id="WP_258210638.1">
    <property type="nucleotide sequence ID" value="NZ_CP102734.1"/>
</dbReference>
<dbReference type="PANTHER" id="PTHR10890">
    <property type="entry name" value="CYSTEINYL-TRNA SYNTHETASE"/>
    <property type="match status" value="1"/>
</dbReference>
<evidence type="ECO:0000256" key="4">
    <source>
        <dbReference type="ARBA" id="ARBA00014738"/>
    </source>
</evidence>
<evidence type="ECO:0000256" key="13">
    <source>
        <dbReference type="NCBIfam" id="TIGR00435"/>
    </source>
</evidence>
<comment type="cofactor">
    <cofactor evidence="1">
        <name>Zn(2+)</name>
        <dbReference type="ChEBI" id="CHEBI:29105"/>
    </cofactor>
</comment>
<sequence>MKRLNTYLCGPTVYNSPHIGNMRPIVFFDILLRAHSALGVIINFVHNITDIDDKIIEKAIHENQSEKNISEKYFLEYINLLKEFNIQTPTHLEKVTDNLEVIDSYIQKVQANNFTYKSNEDILFNIANLKKYGEVSNQKLDMLISQETININKKQSQDFVLWKKTSKGIKFDSSFGKGRPGWHTECAALIDKHFGAKGVDIHGGGIDLKFPHHENENAQHLAIYNKSITKKWMWTGLININEQKMSKSLNNFLLAKDFLKQYPADLFRLIILNSSFNSVINLNDELISNNLKLLNRFKTLHNNFQAENPKWKFQMIEDKEILEIMELVANVKFAQANLKIMSLFNEALKNDKAKIKIFTLWKKLGFLFMNSEIPLHIHEIYKNWKKSRNLKNFLKADQFREILKKNLIIF</sequence>
<dbReference type="PANTHER" id="PTHR10890:SF3">
    <property type="entry name" value="CYSTEINE--TRNA LIGASE, CYTOPLASMIC"/>
    <property type="match status" value="1"/>
</dbReference>
<comment type="catalytic activity">
    <reaction evidence="12">
        <text>tRNA(Cys) + L-cysteine + ATP = L-cysteinyl-tRNA(Cys) + AMP + diphosphate</text>
        <dbReference type="Rhea" id="RHEA:17773"/>
        <dbReference type="Rhea" id="RHEA-COMP:9661"/>
        <dbReference type="Rhea" id="RHEA-COMP:9679"/>
        <dbReference type="ChEBI" id="CHEBI:30616"/>
        <dbReference type="ChEBI" id="CHEBI:33019"/>
        <dbReference type="ChEBI" id="CHEBI:35235"/>
        <dbReference type="ChEBI" id="CHEBI:78442"/>
        <dbReference type="ChEBI" id="CHEBI:78517"/>
        <dbReference type="ChEBI" id="CHEBI:456215"/>
        <dbReference type="EC" id="6.1.1.16"/>
    </reaction>
</comment>
<gene>
    <name evidence="15" type="primary">cysS</name>
    <name evidence="15" type="ORF">NV226_01880</name>
</gene>
<dbReference type="GO" id="GO:0004817">
    <property type="term" value="F:cysteine-tRNA ligase activity"/>
    <property type="evidence" value="ECO:0007669"/>
    <property type="project" value="UniProtKB-EC"/>
</dbReference>
<evidence type="ECO:0000256" key="7">
    <source>
        <dbReference type="ARBA" id="ARBA00022741"/>
    </source>
</evidence>
<evidence type="ECO:0000256" key="1">
    <source>
        <dbReference type="ARBA" id="ARBA00001947"/>
    </source>
</evidence>
<dbReference type="NCBIfam" id="TIGR00435">
    <property type="entry name" value="cysS"/>
    <property type="match status" value="1"/>
</dbReference>
<dbReference type="Proteomes" id="UP001059252">
    <property type="component" value="Chromosome"/>
</dbReference>
<evidence type="ECO:0000313" key="16">
    <source>
        <dbReference type="Proteomes" id="UP001059252"/>
    </source>
</evidence>
<keyword evidence="8" id="KW-0862">Zinc</keyword>
<dbReference type="InterPro" id="IPR015803">
    <property type="entry name" value="Cys-tRNA-ligase"/>
</dbReference>
<keyword evidence="5 15" id="KW-0436">Ligase</keyword>
<dbReference type="InterPro" id="IPR014729">
    <property type="entry name" value="Rossmann-like_a/b/a_fold"/>
</dbReference>
<evidence type="ECO:0000256" key="8">
    <source>
        <dbReference type="ARBA" id="ARBA00022833"/>
    </source>
</evidence>
<evidence type="ECO:0000313" key="15">
    <source>
        <dbReference type="EMBL" id="UVD81464.1"/>
    </source>
</evidence>
<evidence type="ECO:0000256" key="11">
    <source>
        <dbReference type="ARBA" id="ARBA00023146"/>
    </source>
</evidence>
<organism evidence="15 16">
    <name type="scientific">Mycoplasma iguanae</name>
    <dbReference type="NCBI Taxonomy" id="292461"/>
    <lineage>
        <taxon>Bacteria</taxon>
        <taxon>Bacillati</taxon>
        <taxon>Mycoplasmatota</taxon>
        <taxon>Mollicutes</taxon>
        <taxon>Mycoplasmataceae</taxon>
        <taxon>Mycoplasma</taxon>
    </lineage>
</organism>
<accession>A0ABY5R7N0</accession>
<dbReference type="InterPro" id="IPR024909">
    <property type="entry name" value="Cys-tRNA/MSH_ligase"/>
</dbReference>